<gene>
    <name evidence="1" type="ORF">N0V91_005753</name>
</gene>
<comment type="caution">
    <text evidence="1">The sequence shown here is derived from an EMBL/GenBank/DDBJ whole genome shotgun (WGS) entry which is preliminary data.</text>
</comment>
<accession>A0A9W8ZC71</accession>
<proteinExistence type="predicted"/>
<keyword evidence="2" id="KW-1185">Reference proteome</keyword>
<reference evidence="1" key="1">
    <citation type="submission" date="2022-10" db="EMBL/GenBank/DDBJ databases">
        <title>Tapping the CABI collections for fungal endophytes: first genome assemblies for Collariella, Neodidymelliopsis, Ascochyta clinopodiicola, Didymella pomorum, Didymosphaeria variabile, Neocosmospora piperis and Neocucurbitaria cava.</title>
        <authorList>
            <person name="Hill R."/>
        </authorList>
    </citation>
    <scope>NUCLEOTIDE SEQUENCE</scope>
    <source>
        <strain evidence="1">IMI 355091</strain>
    </source>
</reference>
<evidence type="ECO:0000313" key="1">
    <source>
        <dbReference type="EMBL" id="KAJ4404603.1"/>
    </source>
</evidence>
<dbReference type="OrthoDB" id="3796311at2759"/>
<dbReference type="Proteomes" id="UP001140510">
    <property type="component" value="Unassembled WGS sequence"/>
</dbReference>
<protein>
    <submittedName>
        <fullName evidence="1">Uncharacterized protein</fullName>
    </submittedName>
</protein>
<evidence type="ECO:0000313" key="2">
    <source>
        <dbReference type="Proteomes" id="UP001140510"/>
    </source>
</evidence>
<sequence length="144" mass="16236">MAPVEFHRYIDGRGDTIIYKFDPVVARSPDPKWPNDTPVTVYQHYVIPKRNGIENHHSDLLPLELAVARVRADKAVSQPPVGKVMHTEDIITDDGAKAKIQYVWKGWGHGEGYRRGWATLCVGGLPATELPMKPPLTWRFQGQP</sequence>
<dbReference type="AlphaFoldDB" id="A0A9W8ZC71"/>
<organism evidence="1 2">
    <name type="scientific">Didymella pomorum</name>
    <dbReference type="NCBI Taxonomy" id="749634"/>
    <lineage>
        <taxon>Eukaryota</taxon>
        <taxon>Fungi</taxon>
        <taxon>Dikarya</taxon>
        <taxon>Ascomycota</taxon>
        <taxon>Pezizomycotina</taxon>
        <taxon>Dothideomycetes</taxon>
        <taxon>Pleosporomycetidae</taxon>
        <taxon>Pleosporales</taxon>
        <taxon>Pleosporineae</taxon>
        <taxon>Didymellaceae</taxon>
        <taxon>Didymella</taxon>
    </lineage>
</organism>
<dbReference type="EMBL" id="JAPEVA010000041">
    <property type="protein sequence ID" value="KAJ4404603.1"/>
    <property type="molecule type" value="Genomic_DNA"/>
</dbReference>
<name>A0A9W8ZC71_9PLEO</name>